<name>A0A926JWF0_9FLAO</name>
<evidence type="ECO:0000313" key="1">
    <source>
        <dbReference type="EMBL" id="MBC9798432.1"/>
    </source>
</evidence>
<dbReference type="InterPro" id="IPR035093">
    <property type="entry name" value="RelE/ParE_toxin_dom_sf"/>
</dbReference>
<accession>A0A926JWF0</accession>
<dbReference type="RefSeq" id="WP_187967550.1">
    <property type="nucleotide sequence ID" value="NZ_JACVDC010000116.1"/>
</dbReference>
<keyword evidence="2" id="KW-1185">Reference proteome</keyword>
<evidence type="ECO:0008006" key="3">
    <source>
        <dbReference type="Google" id="ProtNLM"/>
    </source>
</evidence>
<reference evidence="1 2" key="1">
    <citation type="submission" date="2020-09" db="EMBL/GenBank/DDBJ databases">
        <title>Sinomicrobium weinanense sp. nov., a halophilic bacteria isolated from saline-alkali soil.</title>
        <authorList>
            <person name="Wu P."/>
            <person name="Ren H."/>
            <person name="Mei Y."/>
            <person name="Liang Y."/>
            <person name="Chen Z."/>
        </authorList>
    </citation>
    <scope>NUCLEOTIDE SEQUENCE [LARGE SCALE GENOMIC DNA]</scope>
    <source>
        <strain evidence="1 2">FJxs</strain>
    </source>
</reference>
<gene>
    <name evidence="1" type="ORF">IBL28_20870</name>
</gene>
<comment type="caution">
    <text evidence="1">The sequence shown here is derived from an EMBL/GenBank/DDBJ whole genome shotgun (WGS) entry which is preliminary data.</text>
</comment>
<organism evidence="1 2">
    <name type="scientific">Sinomicrobium weinanense</name>
    <dbReference type="NCBI Taxonomy" id="2842200"/>
    <lineage>
        <taxon>Bacteria</taxon>
        <taxon>Pseudomonadati</taxon>
        <taxon>Bacteroidota</taxon>
        <taxon>Flavobacteriia</taxon>
        <taxon>Flavobacteriales</taxon>
        <taxon>Flavobacteriaceae</taxon>
        <taxon>Sinomicrobium</taxon>
    </lineage>
</organism>
<dbReference type="EMBL" id="JACVDC010000116">
    <property type="protein sequence ID" value="MBC9798432.1"/>
    <property type="molecule type" value="Genomic_DNA"/>
</dbReference>
<dbReference type="AlphaFoldDB" id="A0A926JWF0"/>
<protein>
    <recommendedName>
        <fullName evidence="3">Type II toxin-antitoxin system RelE/ParE family toxin</fullName>
    </recommendedName>
</protein>
<dbReference type="Gene3D" id="3.30.2310.20">
    <property type="entry name" value="RelE-like"/>
    <property type="match status" value="1"/>
</dbReference>
<proteinExistence type="predicted"/>
<dbReference type="Proteomes" id="UP000653730">
    <property type="component" value="Unassembled WGS sequence"/>
</dbReference>
<sequence>MAYSVIVEPVAIQDIQEAIDYYDEQQPGLGEKFEAVLNKHLIALKKNPFFQVRYDTTHLPPYKKIPLHDTLHY</sequence>
<evidence type="ECO:0000313" key="2">
    <source>
        <dbReference type="Proteomes" id="UP000653730"/>
    </source>
</evidence>